<evidence type="ECO:0000313" key="2">
    <source>
        <dbReference type="Proteomes" id="UP001308005"/>
    </source>
</evidence>
<comment type="caution">
    <text evidence="1">The sequence shown here is derived from an EMBL/GenBank/DDBJ whole genome shotgun (WGS) entry which is preliminary data.</text>
</comment>
<organism evidence="1 2">
    <name type="scientific">Candidatus Thiothrix phosphatis</name>
    <dbReference type="NCBI Taxonomy" id="3112415"/>
    <lineage>
        <taxon>Bacteria</taxon>
        <taxon>Pseudomonadati</taxon>
        <taxon>Pseudomonadota</taxon>
        <taxon>Gammaproteobacteria</taxon>
        <taxon>Thiotrichales</taxon>
        <taxon>Thiotrichaceae</taxon>
        <taxon>Thiothrix</taxon>
    </lineage>
</organism>
<proteinExistence type="predicted"/>
<reference evidence="1 2" key="2">
    <citation type="submission" date="2024-01" db="EMBL/GenBank/DDBJ databases">
        <authorList>
            <person name="Xie X."/>
        </authorList>
    </citation>
    <scope>NUCLEOTIDE SEQUENCE [LARGE SCALE GENOMIC DNA]</scope>
    <source>
        <strain evidence="1">SCUT-1</strain>
    </source>
</reference>
<accession>A0ABU6CRW4</accession>
<reference evidence="2" key="1">
    <citation type="submission" date="2023-07" db="EMBL/GenBank/DDBJ databases">
        <title>The carbon used by Thiothrix.</title>
        <authorList>
            <person name="Chen L."/>
        </authorList>
    </citation>
    <scope>NUCLEOTIDE SEQUENCE [LARGE SCALE GENOMIC DNA]</scope>
</reference>
<name>A0ABU6CRW4_9GAMM</name>
<keyword evidence="2" id="KW-1185">Reference proteome</keyword>
<evidence type="ECO:0000313" key="1">
    <source>
        <dbReference type="EMBL" id="MEB4589520.1"/>
    </source>
</evidence>
<protein>
    <submittedName>
        <fullName evidence="1">Uncharacterized protein</fullName>
    </submittedName>
</protein>
<dbReference type="Proteomes" id="UP001308005">
    <property type="component" value="Unassembled WGS sequence"/>
</dbReference>
<dbReference type="EMBL" id="JAYMYJ010000010">
    <property type="protein sequence ID" value="MEB4589520.1"/>
    <property type="molecule type" value="Genomic_DNA"/>
</dbReference>
<gene>
    <name evidence="1" type="ORF">VSS37_00875</name>
</gene>
<dbReference type="RefSeq" id="WP_324692711.1">
    <property type="nucleotide sequence ID" value="NZ_JAYMYJ010000010.1"/>
</dbReference>
<sequence>MNAVTVTGHVQAVTNKSILLEDGSTGAEAWYSRKYSTILEGYPAKGEWLRLSVPQWLYDKANGNQPTPAVTGNTGAAIPADMLKRLIHLCHPDKHNGSQASLLATQWLLEQRGRAS</sequence>